<evidence type="ECO:0000259" key="1">
    <source>
        <dbReference type="PROSITE" id="PS51352"/>
    </source>
</evidence>
<protein>
    <submittedName>
        <fullName evidence="2">Thioredoxin family protein</fullName>
    </submittedName>
</protein>
<dbReference type="EMBL" id="CZQC01000001">
    <property type="protein sequence ID" value="CUS40026.1"/>
    <property type="molecule type" value="Genomic_DNA"/>
</dbReference>
<evidence type="ECO:0000313" key="2">
    <source>
        <dbReference type="EMBL" id="CUS40026.1"/>
    </source>
</evidence>
<dbReference type="InterPro" id="IPR050553">
    <property type="entry name" value="Thioredoxin_ResA/DsbE_sf"/>
</dbReference>
<dbReference type="InterPro" id="IPR013766">
    <property type="entry name" value="Thioredoxin_domain"/>
</dbReference>
<dbReference type="GO" id="GO:0016491">
    <property type="term" value="F:oxidoreductase activity"/>
    <property type="evidence" value="ECO:0007669"/>
    <property type="project" value="InterPro"/>
</dbReference>
<dbReference type="SUPFAM" id="SSF52833">
    <property type="entry name" value="Thioredoxin-like"/>
    <property type="match status" value="1"/>
</dbReference>
<dbReference type="AlphaFoldDB" id="A0A170PKG0"/>
<gene>
    <name evidence="2" type="ORF">MGWOODY_Tha2097</name>
</gene>
<dbReference type="PANTHER" id="PTHR42852:SF18">
    <property type="entry name" value="CHROMOSOME UNDETERMINED SCAFFOLD_47, WHOLE GENOME SHOTGUN SEQUENCE"/>
    <property type="match status" value="1"/>
</dbReference>
<organism evidence="2">
    <name type="scientific">hydrothermal vent metagenome</name>
    <dbReference type="NCBI Taxonomy" id="652676"/>
    <lineage>
        <taxon>unclassified sequences</taxon>
        <taxon>metagenomes</taxon>
        <taxon>ecological metagenomes</taxon>
    </lineage>
</organism>
<dbReference type="PANTHER" id="PTHR42852">
    <property type="entry name" value="THIOL:DISULFIDE INTERCHANGE PROTEIN DSBE"/>
    <property type="match status" value="1"/>
</dbReference>
<proteinExistence type="predicted"/>
<name>A0A170PKG0_9ZZZZ</name>
<dbReference type="Gene3D" id="3.40.30.10">
    <property type="entry name" value="Glutaredoxin"/>
    <property type="match status" value="1"/>
</dbReference>
<dbReference type="Pfam" id="PF08534">
    <property type="entry name" value="Redoxin"/>
    <property type="match status" value="1"/>
</dbReference>
<reference evidence="2" key="1">
    <citation type="submission" date="2015-10" db="EMBL/GenBank/DDBJ databases">
        <authorList>
            <person name="Gilbert D.G."/>
        </authorList>
    </citation>
    <scope>NUCLEOTIDE SEQUENCE</scope>
</reference>
<dbReference type="CDD" id="cd02966">
    <property type="entry name" value="TlpA_like_family"/>
    <property type="match status" value="1"/>
</dbReference>
<dbReference type="PROSITE" id="PS51352">
    <property type="entry name" value="THIOREDOXIN_2"/>
    <property type="match status" value="1"/>
</dbReference>
<feature type="domain" description="Thioredoxin" evidence="1">
    <location>
        <begin position="20"/>
        <end position="161"/>
    </location>
</feature>
<dbReference type="InterPro" id="IPR036249">
    <property type="entry name" value="Thioredoxin-like_sf"/>
</dbReference>
<dbReference type="InterPro" id="IPR013740">
    <property type="entry name" value="Redoxin"/>
</dbReference>
<sequence length="165" mass="18260">MRIGVLFSLLLLTFASIAGAETKQPAPAFTLPKLVGEGTYSLSQFRGQVVYLDFWASWCGPCRKSLPLLNNLRGELHQQGFEVLAVNLDEDKASGLDFLKEVPVSYPTLHDANGTTPNAYGLRGMPTSYLIDRNGIMRAVHMGFKPSDMTEIRAQVMQLLNEKAR</sequence>
<accession>A0A170PKG0</accession>